<accession>A0A6V8SH38</accession>
<name>A0A6V8SH38_9CLOT</name>
<protein>
    <recommendedName>
        <fullName evidence="3">Spore coat protein</fullName>
    </recommendedName>
</protein>
<evidence type="ECO:0000313" key="1">
    <source>
        <dbReference type="EMBL" id="GFP75795.1"/>
    </source>
</evidence>
<gene>
    <name evidence="1" type="ORF">bsdtw1_01887</name>
</gene>
<organism evidence="1 2">
    <name type="scientific">Clostridium fungisolvens</name>
    <dbReference type="NCBI Taxonomy" id="1604897"/>
    <lineage>
        <taxon>Bacteria</taxon>
        <taxon>Bacillati</taxon>
        <taxon>Bacillota</taxon>
        <taxon>Clostridia</taxon>
        <taxon>Eubacteriales</taxon>
        <taxon>Clostridiaceae</taxon>
        <taxon>Clostridium</taxon>
    </lineage>
</organism>
<keyword evidence="2" id="KW-1185">Reference proteome</keyword>
<dbReference type="Proteomes" id="UP000580568">
    <property type="component" value="Unassembled WGS sequence"/>
</dbReference>
<comment type="caution">
    <text evidence="1">The sequence shown here is derived from an EMBL/GenBank/DDBJ whole genome shotgun (WGS) entry which is preliminary data.</text>
</comment>
<evidence type="ECO:0000313" key="2">
    <source>
        <dbReference type="Proteomes" id="UP000580568"/>
    </source>
</evidence>
<proteinExistence type="predicted"/>
<evidence type="ECO:0008006" key="3">
    <source>
        <dbReference type="Google" id="ProtNLM"/>
    </source>
</evidence>
<dbReference type="AlphaFoldDB" id="A0A6V8SH38"/>
<reference evidence="1 2" key="1">
    <citation type="submission" date="2020-07" db="EMBL/GenBank/DDBJ databases">
        <title>A new beta-1,3-glucan-decomposing anaerobic bacterium isolated from anoxic soil subjected to biological soil disinfestation.</title>
        <authorList>
            <person name="Ueki A."/>
            <person name="Tonouchi A."/>
        </authorList>
    </citation>
    <scope>NUCLEOTIDE SEQUENCE [LARGE SCALE GENOMIC DNA]</scope>
    <source>
        <strain evidence="1 2">TW1</strain>
    </source>
</reference>
<dbReference type="EMBL" id="BLZR01000001">
    <property type="protein sequence ID" value="GFP75795.1"/>
    <property type="molecule type" value="Genomic_DNA"/>
</dbReference>
<sequence length="72" mass="8312">MNEQFITPHETLQLHELLTLKNLSLTKAITMSPLVEDNELKSIMKESVSAEQIQIGELRAYMEQSYVAKYNQ</sequence>
<dbReference type="RefSeq" id="WP_183277268.1">
    <property type="nucleotide sequence ID" value="NZ_BLZR01000001.1"/>
</dbReference>